<dbReference type="AlphaFoldDB" id="A0A1G7KSK1"/>
<reference evidence="2 3" key="1">
    <citation type="submission" date="2016-10" db="EMBL/GenBank/DDBJ databases">
        <authorList>
            <person name="de Groot N.N."/>
        </authorList>
    </citation>
    <scope>NUCLEOTIDE SEQUENCE [LARGE SCALE GENOMIC DNA]</scope>
    <source>
        <strain evidence="2 3">DSM 27375</strain>
    </source>
</reference>
<feature type="signal peptide" evidence="1">
    <location>
        <begin position="1"/>
        <end position="19"/>
    </location>
</feature>
<gene>
    <name evidence="2" type="ORF">SAMN04488117_10427</name>
</gene>
<organism evidence="2 3">
    <name type="scientific">Celeribacter baekdonensis</name>
    <dbReference type="NCBI Taxonomy" id="875171"/>
    <lineage>
        <taxon>Bacteria</taxon>
        <taxon>Pseudomonadati</taxon>
        <taxon>Pseudomonadota</taxon>
        <taxon>Alphaproteobacteria</taxon>
        <taxon>Rhodobacterales</taxon>
        <taxon>Roseobacteraceae</taxon>
        <taxon>Celeribacter</taxon>
    </lineage>
</organism>
<dbReference type="Proteomes" id="UP000182284">
    <property type="component" value="Unassembled WGS sequence"/>
</dbReference>
<dbReference type="InterPro" id="IPR021395">
    <property type="entry name" value="DUF3035"/>
</dbReference>
<dbReference type="OrthoDB" id="7876689at2"/>
<dbReference type="PROSITE" id="PS51257">
    <property type="entry name" value="PROKAR_LIPOPROTEIN"/>
    <property type="match status" value="1"/>
</dbReference>
<feature type="chain" id="PRO_5010303332" evidence="1">
    <location>
        <begin position="20"/>
        <end position="163"/>
    </location>
</feature>
<dbReference type="Pfam" id="PF11233">
    <property type="entry name" value="DUF3035"/>
    <property type="match status" value="1"/>
</dbReference>
<evidence type="ECO:0000313" key="2">
    <source>
        <dbReference type="EMBL" id="SDF40228.1"/>
    </source>
</evidence>
<dbReference type="RefSeq" id="WP_074643668.1">
    <property type="nucleotide sequence ID" value="NZ_FNBL01000004.1"/>
</dbReference>
<name>A0A1G7KSK1_9RHOB</name>
<protein>
    <submittedName>
        <fullName evidence="2">Beta-barrel assembly machine subunit BamF</fullName>
    </submittedName>
</protein>
<accession>A0A1G7KSK1</accession>
<proteinExistence type="predicted"/>
<dbReference type="EMBL" id="FNBL01000004">
    <property type="protein sequence ID" value="SDF40228.1"/>
    <property type="molecule type" value="Genomic_DNA"/>
</dbReference>
<evidence type="ECO:0000313" key="3">
    <source>
        <dbReference type="Proteomes" id="UP000182284"/>
    </source>
</evidence>
<keyword evidence="1" id="KW-0732">Signal</keyword>
<sequence length="163" mass="16950">MVSKTVRMGMCLLALTVLVACGQSRELTPNAVKTGPDEFGLVPNKPLQQPASFSSLPAPTPGGANLTDATPKADAILALGGRVPPATGVDGGIVSYASRYGVDPLIRADLAKSDARRSKARSGFLGLGGKSYERAYRGLALDAFAEWERLRALGIVVPSAPQD</sequence>
<evidence type="ECO:0000256" key="1">
    <source>
        <dbReference type="SAM" id="SignalP"/>
    </source>
</evidence>